<dbReference type="PANTHER" id="PTHR14196:SF0">
    <property type="entry name" value="PROTEIN BOWEL"/>
    <property type="match status" value="1"/>
</dbReference>
<evidence type="ECO:0000256" key="4">
    <source>
        <dbReference type="ARBA" id="ARBA00022771"/>
    </source>
</evidence>
<dbReference type="InterPro" id="IPR036236">
    <property type="entry name" value="Znf_C2H2_sf"/>
</dbReference>
<accession>A0A0N5B5U2</accession>
<feature type="domain" description="C2H2-type" evidence="11">
    <location>
        <begin position="212"/>
        <end position="241"/>
    </location>
</feature>
<feature type="region of interest" description="Disordered" evidence="10">
    <location>
        <begin position="133"/>
        <end position="155"/>
    </location>
</feature>
<feature type="region of interest" description="Disordered" evidence="10">
    <location>
        <begin position="1"/>
        <end position="24"/>
    </location>
</feature>
<reference evidence="13" key="1">
    <citation type="submission" date="2017-02" db="UniProtKB">
        <authorList>
            <consortium name="WormBaseParasite"/>
        </authorList>
    </citation>
    <scope>IDENTIFICATION</scope>
</reference>
<feature type="domain" description="C2H2-type" evidence="11">
    <location>
        <begin position="184"/>
        <end position="211"/>
    </location>
</feature>
<keyword evidence="4 9" id="KW-0863">Zinc-finger</keyword>
<dbReference type="GO" id="GO:0000977">
    <property type="term" value="F:RNA polymerase II transcription regulatory region sequence-specific DNA binding"/>
    <property type="evidence" value="ECO:0007669"/>
    <property type="project" value="TreeGrafter"/>
</dbReference>
<dbReference type="SUPFAM" id="SSF57667">
    <property type="entry name" value="beta-beta-alpha zinc fingers"/>
    <property type="match status" value="2"/>
</dbReference>
<keyword evidence="7" id="KW-0804">Transcription</keyword>
<evidence type="ECO:0000256" key="2">
    <source>
        <dbReference type="ARBA" id="ARBA00022723"/>
    </source>
</evidence>
<evidence type="ECO:0000256" key="6">
    <source>
        <dbReference type="ARBA" id="ARBA00023015"/>
    </source>
</evidence>
<organism evidence="12 13">
    <name type="scientific">Strongyloides papillosus</name>
    <name type="common">Intestinal threadworm</name>
    <dbReference type="NCBI Taxonomy" id="174720"/>
    <lineage>
        <taxon>Eukaryota</taxon>
        <taxon>Metazoa</taxon>
        <taxon>Ecdysozoa</taxon>
        <taxon>Nematoda</taxon>
        <taxon>Chromadorea</taxon>
        <taxon>Rhabditida</taxon>
        <taxon>Tylenchina</taxon>
        <taxon>Panagrolaimomorpha</taxon>
        <taxon>Strongyloidoidea</taxon>
        <taxon>Strongyloididae</taxon>
        <taxon>Strongyloides</taxon>
    </lineage>
</organism>
<evidence type="ECO:0000313" key="12">
    <source>
        <dbReference type="Proteomes" id="UP000046392"/>
    </source>
</evidence>
<dbReference type="FunFam" id="3.30.160.60:FF:000145">
    <property type="entry name" value="Zinc finger protein 574"/>
    <property type="match status" value="1"/>
</dbReference>
<dbReference type="FunFam" id="3.30.160.60:FF:000311">
    <property type="entry name" value="protein odd-skipped-related 2 isoform X1"/>
    <property type="match status" value="1"/>
</dbReference>
<keyword evidence="6" id="KW-0805">Transcription regulation</keyword>
<dbReference type="WBParaSite" id="SPAL_0000143600.1">
    <property type="protein sequence ID" value="SPAL_0000143600.1"/>
    <property type="gene ID" value="SPAL_0000143600"/>
</dbReference>
<proteinExistence type="predicted"/>
<keyword evidence="3" id="KW-0677">Repeat</keyword>
<keyword evidence="12" id="KW-1185">Reference proteome</keyword>
<name>A0A0N5B5U2_STREA</name>
<dbReference type="GO" id="GO:0008270">
    <property type="term" value="F:zinc ion binding"/>
    <property type="evidence" value="ECO:0007669"/>
    <property type="project" value="UniProtKB-KW"/>
</dbReference>
<dbReference type="Gene3D" id="3.30.160.60">
    <property type="entry name" value="Classic Zinc Finger"/>
    <property type="match status" value="3"/>
</dbReference>
<dbReference type="Proteomes" id="UP000046392">
    <property type="component" value="Unplaced"/>
</dbReference>
<dbReference type="InterPro" id="IPR013087">
    <property type="entry name" value="Znf_C2H2_type"/>
</dbReference>
<evidence type="ECO:0000256" key="3">
    <source>
        <dbReference type="ARBA" id="ARBA00022737"/>
    </source>
</evidence>
<protein>
    <submittedName>
        <fullName evidence="13">Protein krueppel</fullName>
    </submittedName>
</protein>
<dbReference type="AlphaFoldDB" id="A0A0N5B5U2"/>
<dbReference type="PROSITE" id="PS00028">
    <property type="entry name" value="ZINC_FINGER_C2H2_1"/>
    <property type="match status" value="3"/>
</dbReference>
<dbReference type="GO" id="GO:0005634">
    <property type="term" value="C:nucleus"/>
    <property type="evidence" value="ECO:0007669"/>
    <property type="project" value="UniProtKB-SubCell"/>
</dbReference>
<sequence>MIFSQHNTNSNNTSSIFPPTAPNNGLQNVIPPPISGINFNPFLFASLQTQIDPNFLRVFAALQSAPLLNLQYNDFLRNFTANPEYQRNLLQASVMMSQGNMSLTPVSSNSSSTSSKKGTDKFDFTNIANNITDNKITGSPETSFSSTNHSSPEVVAPTITPIPWFIRKDAPGNSGRSYRQKKEFICEYCNRQFTKSYNLLIHTRTHTGIRPYPCDKCSKAFKRKDHLRDHMYTHLPTDHKPFVCEFCSKGFTQRRSYEAHKLTHENDKI</sequence>
<dbReference type="PANTHER" id="PTHR14196">
    <property type="entry name" value="ODD-SKIPPED - RELATED"/>
    <property type="match status" value="1"/>
</dbReference>
<keyword evidence="8" id="KW-0539">Nucleus</keyword>
<evidence type="ECO:0000256" key="8">
    <source>
        <dbReference type="ARBA" id="ARBA00023242"/>
    </source>
</evidence>
<dbReference type="InterPro" id="IPR050717">
    <property type="entry name" value="C2H2-ZF_Transcription_Reg"/>
</dbReference>
<evidence type="ECO:0000256" key="5">
    <source>
        <dbReference type="ARBA" id="ARBA00022833"/>
    </source>
</evidence>
<feature type="compositionally biased region" description="Polar residues" evidence="10">
    <location>
        <begin position="133"/>
        <end position="151"/>
    </location>
</feature>
<evidence type="ECO:0000256" key="7">
    <source>
        <dbReference type="ARBA" id="ARBA00023163"/>
    </source>
</evidence>
<evidence type="ECO:0000313" key="13">
    <source>
        <dbReference type="WBParaSite" id="SPAL_0000143600.1"/>
    </source>
</evidence>
<keyword evidence="5" id="KW-0862">Zinc</keyword>
<evidence type="ECO:0000259" key="11">
    <source>
        <dbReference type="PROSITE" id="PS50157"/>
    </source>
</evidence>
<keyword evidence="2" id="KW-0479">Metal-binding</keyword>
<dbReference type="STRING" id="174720.A0A0N5B5U2"/>
<evidence type="ECO:0000256" key="10">
    <source>
        <dbReference type="SAM" id="MobiDB-lite"/>
    </source>
</evidence>
<feature type="domain" description="C2H2-type" evidence="11">
    <location>
        <begin position="242"/>
        <end position="269"/>
    </location>
</feature>
<comment type="subcellular location">
    <subcellularLocation>
        <location evidence="1">Nucleus</location>
    </subcellularLocation>
</comment>
<dbReference type="PROSITE" id="PS50157">
    <property type="entry name" value="ZINC_FINGER_C2H2_2"/>
    <property type="match status" value="3"/>
</dbReference>
<evidence type="ECO:0000256" key="1">
    <source>
        <dbReference type="ARBA" id="ARBA00004123"/>
    </source>
</evidence>
<evidence type="ECO:0000256" key="9">
    <source>
        <dbReference type="PROSITE-ProRule" id="PRU00042"/>
    </source>
</evidence>
<dbReference type="SMART" id="SM00355">
    <property type="entry name" value="ZnF_C2H2"/>
    <property type="match status" value="3"/>
</dbReference>
<dbReference type="Pfam" id="PF00096">
    <property type="entry name" value="zf-C2H2"/>
    <property type="match status" value="3"/>
</dbReference>
<dbReference type="GO" id="GO:0000981">
    <property type="term" value="F:DNA-binding transcription factor activity, RNA polymerase II-specific"/>
    <property type="evidence" value="ECO:0007669"/>
    <property type="project" value="TreeGrafter"/>
</dbReference>